<dbReference type="HOGENOM" id="CLU_075069_2_0_3"/>
<evidence type="ECO:0000256" key="1">
    <source>
        <dbReference type="PROSITE-ProRule" id="PRU01109"/>
    </source>
</evidence>
<name>B4VSV7_9CYAN</name>
<dbReference type="Proteomes" id="UP000003835">
    <property type="component" value="Unassembled WGS sequence"/>
</dbReference>
<comment type="similarity">
    <text evidence="1">Belongs to the orange carotenoid-binding protein family.</text>
</comment>
<evidence type="ECO:0000313" key="3">
    <source>
        <dbReference type="EMBL" id="EDX75031.1"/>
    </source>
</evidence>
<protein>
    <submittedName>
        <fullName evidence="3">Orange carotenoid protein, N-terminal domain protein</fullName>
    </submittedName>
</protein>
<dbReference type="EMBL" id="DS989851">
    <property type="protein sequence ID" value="EDX75031.1"/>
    <property type="molecule type" value="Genomic_DNA"/>
</dbReference>
<proteinExistence type="inferred from homology"/>
<dbReference type="GO" id="GO:0030089">
    <property type="term" value="C:phycobilisome"/>
    <property type="evidence" value="ECO:0007669"/>
    <property type="project" value="UniProtKB-UniRule"/>
</dbReference>
<keyword evidence="1" id="KW-0605">Phycobilisome</keyword>
<dbReference type="Pfam" id="PF09150">
    <property type="entry name" value="Carot_N"/>
    <property type="match status" value="1"/>
</dbReference>
<dbReference type="STRING" id="118168.MC7420_905"/>
<dbReference type="PROSITE" id="PS51773">
    <property type="entry name" value="OCP_N"/>
    <property type="match status" value="1"/>
</dbReference>
<keyword evidence="1" id="KW-0157">Chromophore</keyword>
<dbReference type="InterPro" id="IPR036917">
    <property type="entry name" value="Orange_carotenoid-bd_N_sf"/>
</dbReference>
<feature type="domain" description="OCP N-terminal" evidence="2">
    <location>
        <begin position="15"/>
        <end position="165"/>
    </location>
</feature>
<accession>B4VSV7</accession>
<dbReference type="Gene3D" id="1.10.2090.10">
    <property type="entry name" value="Orange carotenoid-binding protein, N-terminal domain"/>
    <property type="match status" value="1"/>
</dbReference>
<dbReference type="GO" id="GO:0031404">
    <property type="term" value="F:chloride ion binding"/>
    <property type="evidence" value="ECO:0007669"/>
    <property type="project" value="InterPro"/>
</dbReference>
<evidence type="ECO:0000259" key="2">
    <source>
        <dbReference type="PROSITE" id="PS51773"/>
    </source>
</evidence>
<dbReference type="eggNOG" id="COG3631">
    <property type="taxonomic scope" value="Bacteria"/>
</dbReference>
<reference evidence="3 4" key="1">
    <citation type="submission" date="2008-07" db="EMBL/GenBank/DDBJ databases">
        <authorList>
            <person name="Tandeau de Marsac N."/>
            <person name="Ferriera S."/>
            <person name="Johnson J."/>
            <person name="Kravitz S."/>
            <person name="Beeson K."/>
            <person name="Sutton G."/>
            <person name="Rogers Y.-H."/>
            <person name="Friedman R."/>
            <person name="Frazier M."/>
            <person name="Venter J.C."/>
        </authorList>
    </citation>
    <scope>NUCLEOTIDE SEQUENCE [LARGE SCALE GENOMIC DNA]</scope>
    <source>
        <strain evidence="3 4">PCC 7420</strain>
    </source>
</reference>
<evidence type="ECO:0000313" key="4">
    <source>
        <dbReference type="Proteomes" id="UP000003835"/>
    </source>
</evidence>
<organism evidence="3 4">
    <name type="scientific">Coleofasciculus chthonoplastes PCC 7420</name>
    <dbReference type="NCBI Taxonomy" id="118168"/>
    <lineage>
        <taxon>Bacteria</taxon>
        <taxon>Bacillati</taxon>
        <taxon>Cyanobacteriota</taxon>
        <taxon>Cyanophyceae</taxon>
        <taxon>Coleofasciculales</taxon>
        <taxon>Coleofasciculaceae</taxon>
        <taxon>Coleofasciculus</taxon>
    </lineage>
</organism>
<dbReference type="AlphaFoldDB" id="B4VSV7"/>
<dbReference type="InterPro" id="IPR015233">
    <property type="entry name" value="Orange_carotenoid-bd_N"/>
</dbReference>
<keyword evidence="1" id="KW-0472">Membrane</keyword>
<sequence length="165" mass="18162">MFITNQLPTATLELKPAVNQAFNDFQRLSVEDQLGLLWGMYQNLGCSLAPTPAGAARLFLTQGLLHRIKQMPATEQLAAMQDLLQETDSPISRQYGLFTLKTKLAFWTQLFDWMSTGEVSPVAIASSLSSSATTLLRMIALLDLNEQISLFNEIIDQMGVAPLAA</sequence>
<keyword evidence="1" id="KW-0042">Antenna complex</keyword>
<gene>
    <name evidence="3" type="ORF">MC7420_905</name>
</gene>
<dbReference type="GO" id="GO:0016037">
    <property type="term" value="P:light absorption"/>
    <property type="evidence" value="ECO:0007669"/>
    <property type="project" value="UniProtKB-UniRule"/>
</dbReference>
<dbReference type="RefSeq" id="WP_006101851.1">
    <property type="nucleotide sequence ID" value="NZ_DS989851.1"/>
</dbReference>
<keyword evidence="4" id="KW-1185">Reference proteome</keyword>
<dbReference type="SUPFAM" id="SSF81930">
    <property type="entry name" value="Orange carotenoid protein, N-terminal domain"/>
    <property type="match status" value="1"/>
</dbReference>
<keyword evidence="1" id="KW-0793">Thylakoid</keyword>